<protein>
    <recommendedName>
        <fullName evidence="7">NAD(P)-binding protein</fullName>
    </recommendedName>
</protein>
<dbReference type="InterPro" id="IPR051911">
    <property type="entry name" value="SDR_oxidoreductase"/>
</dbReference>
<dbReference type="PANTHER" id="PTHR43976:SF16">
    <property type="entry name" value="SHORT-CHAIN DEHYDROGENASE_REDUCTASE FAMILY PROTEIN"/>
    <property type="match status" value="1"/>
</dbReference>
<dbReference type="AlphaFoldDB" id="A0A8H5F243"/>
<proteinExistence type="inferred from homology"/>
<dbReference type="OrthoDB" id="1274115at2759"/>
<dbReference type="SUPFAM" id="SSF51735">
    <property type="entry name" value="NAD(P)-binding Rossmann-fold domains"/>
    <property type="match status" value="1"/>
</dbReference>
<dbReference type="InterPro" id="IPR036291">
    <property type="entry name" value="NAD(P)-bd_dom_sf"/>
</dbReference>
<evidence type="ECO:0000256" key="3">
    <source>
        <dbReference type="ARBA" id="ARBA00023002"/>
    </source>
</evidence>
<evidence type="ECO:0000256" key="2">
    <source>
        <dbReference type="ARBA" id="ARBA00022857"/>
    </source>
</evidence>
<comment type="caution">
    <text evidence="5">The sequence shown here is derived from an EMBL/GenBank/DDBJ whole genome shotgun (WGS) entry which is preliminary data.</text>
</comment>
<keyword evidence="2" id="KW-0521">NADP</keyword>
<gene>
    <name evidence="5" type="ORF">D9619_000102</name>
</gene>
<organism evidence="5 6">
    <name type="scientific">Psilocybe cf. subviscida</name>
    <dbReference type="NCBI Taxonomy" id="2480587"/>
    <lineage>
        <taxon>Eukaryota</taxon>
        <taxon>Fungi</taxon>
        <taxon>Dikarya</taxon>
        <taxon>Basidiomycota</taxon>
        <taxon>Agaricomycotina</taxon>
        <taxon>Agaricomycetes</taxon>
        <taxon>Agaricomycetidae</taxon>
        <taxon>Agaricales</taxon>
        <taxon>Agaricineae</taxon>
        <taxon>Strophariaceae</taxon>
        <taxon>Psilocybe</taxon>
    </lineage>
</organism>
<dbReference type="PROSITE" id="PS00061">
    <property type="entry name" value="ADH_SHORT"/>
    <property type="match status" value="1"/>
</dbReference>
<dbReference type="PRINTS" id="PR00081">
    <property type="entry name" value="GDHRDH"/>
</dbReference>
<dbReference type="Proteomes" id="UP000567179">
    <property type="component" value="Unassembled WGS sequence"/>
</dbReference>
<dbReference type="PRINTS" id="PR00080">
    <property type="entry name" value="SDRFAMILY"/>
</dbReference>
<keyword evidence="6" id="KW-1185">Reference proteome</keyword>
<dbReference type="EMBL" id="JAACJJ010000028">
    <property type="protein sequence ID" value="KAF5321055.1"/>
    <property type="molecule type" value="Genomic_DNA"/>
</dbReference>
<keyword evidence="3" id="KW-0560">Oxidoreductase</keyword>
<evidence type="ECO:0000313" key="6">
    <source>
        <dbReference type="Proteomes" id="UP000567179"/>
    </source>
</evidence>
<sequence>MSSSKVWLVTGSSAGLGRAVVEHALMQGSKVVATCRNPDDLSALTDKYSSAQLIVLPLNVTVPEEIISAFARAVEAFGRVDVVYNNAGSGVMAEVEGTPDETARKHFEVNFWGSANVSREAVRVFREVNSPPGGRLLQASSLGAIKANPGLGYYNASKSALEGLSESLSREVHPSWNIKITILQLGLFATRAFTPAAMTFMSPHPAYNQPDNAVKLAREWSPPGGAMHAFLADPVKAAREIYKISEDDSVGLRVVLGQDAIGNWQEKLKDIEEFLKKSEGYSADLKFDA</sequence>
<dbReference type="InterPro" id="IPR002347">
    <property type="entry name" value="SDR_fam"/>
</dbReference>
<comment type="similarity">
    <text evidence="1 4">Belongs to the short-chain dehydrogenases/reductases (SDR) family.</text>
</comment>
<evidence type="ECO:0000256" key="1">
    <source>
        <dbReference type="ARBA" id="ARBA00006484"/>
    </source>
</evidence>
<dbReference type="PANTHER" id="PTHR43976">
    <property type="entry name" value="SHORT CHAIN DEHYDROGENASE"/>
    <property type="match status" value="1"/>
</dbReference>
<accession>A0A8H5F243</accession>
<name>A0A8H5F243_9AGAR</name>
<dbReference type="GO" id="GO:0016491">
    <property type="term" value="F:oxidoreductase activity"/>
    <property type="evidence" value="ECO:0007669"/>
    <property type="project" value="UniProtKB-KW"/>
</dbReference>
<evidence type="ECO:0000313" key="5">
    <source>
        <dbReference type="EMBL" id="KAF5321055.1"/>
    </source>
</evidence>
<dbReference type="Gene3D" id="3.40.50.720">
    <property type="entry name" value="NAD(P)-binding Rossmann-like Domain"/>
    <property type="match status" value="1"/>
</dbReference>
<evidence type="ECO:0000256" key="4">
    <source>
        <dbReference type="RuleBase" id="RU000363"/>
    </source>
</evidence>
<dbReference type="Pfam" id="PF00106">
    <property type="entry name" value="adh_short"/>
    <property type="match status" value="1"/>
</dbReference>
<dbReference type="InterPro" id="IPR020904">
    <property type="entry name" value="Sc_DH/Rdtase_CS"/>
</dbReference>
<reference evidence="5 6" key="1">
    <citation type="journal article" date="2020" name="ISME J.">
        <title>Uncovering the hidden diversity of litter-decomposition mechanisms in mushroom-forming fungi.</title>
        <authorList>
            <person name="Floudas D."/>
            <person name="Bentzer J."/>
            <person name="Ahren D."/>
            <person name="Johansson T."/>
            <person name="Persson P."/>
            <person name="Tunlid A."/>
        </authorList>
    </citation>
    <scope>NUCLEOTIDE SEQUENCE [LARGE SCALE GENOMIC DNA]</scope>
    <source>
        <strain evidence="5 6">CBS 101986</strain>
    </source>
</reference>
<evidence type="ECO:0008006" key="7">
    <source>
        <dbReference type="Google" id="ProtNLM"/>
    </source>
</evidence>